<organism evidence="2 3">
    <name type="scientific">Schistosoma mattheei</name>
    <dbReference type="NCBI Taxonomy" id="31246"/>
    <lineage>
        <taxon>Eukaryota</taxon>
        <taxon>Metazoa</taxon>
        <taxon>Spiralia</taxon>
        <taxon>Lophotrochozoa</taxon>
        <taxon>Platyhelminthes</taxon>
        <taxon>Trematoda</taxon>
        <taxon>Digenea</taxon>
        <taxon>Strigeidida</taxon>
        <taxon>Schistosomatoidea</taxon>
        <taxon>Schistosomatidae</taxon>
        <taxon>Schistosoma</taxon>
    </lineage>
</organism>
<accession>A0A3P7YLF6</accession>
<reference evidence="2 3" key="1">
    <citation type="submission" date="2018-11" db="EMBL/GenBank/DDBJ databases">
        <authorList>
            <consortium name="Pathogen Informatics"/>
        </authorList>
    </citation>
    <scope>NUCLEOTIDE SEQUENCE [LARGE SCALE GENOMIC DNA]</scope>
    <source>
        <strain>Denwood</strain>
        <strain evidence="3">Zambia</strain>
    </source>
</reference>
<evidence type="ECO:0000313" key="2">
    <source>
        <dbReference type="EMBL" id="VDO88401.1"/>
    </source>
</evidence>
<protein>
    <submittedName>
        <fullName evidence="2">Uncharacterized protein</fullName>
    </submittedName>
</protein>
<gene>
    <name evidence="2" type="ORF">SMTD_LOCUS2614</name>
</gene>
<proteinExistence type="predicted"/>
<keyword evidence="3" id="KW-1185">Reference proteome</keyword>
<dbReference type="AlphaFoldDB" id="A0A3P7YLF6"/>
<sequence>MKKETAPENIWKGIEQALTQTCLEVLGRNKHHNKKWITMETLDKIQRRENEKTVIYNSRTGTEKVKVHTEYTEANEPMKKSIKADKRKYVGELATTAKKATRKGNMKQLYDTRKKLAGQGQRSQDSHCDSRTEQQVNRTL</sequence>
<dbReference type="Proteomes" id="UP000269396">
    <property type="component" value="Unassembled WGS sequence"/>
</dbReference>
<dbReference type="EMBL" id="UZAL01003812">
    <property type="protein sequence ID" value="VDO88401.1"/>
    <property type="molecule type" value="Genomic_DNA"/>
</dbReference>
<name>A0A3P7YLF6_9TREM</name>
<evidence type="ECO:0000313" key="3">
    <source>
        <dbReference type="Proteomes" id="UP000269396"/>
    </source>
</evidence>
<evidence type="ECO:0000256" key="1">
    <source>
        <dbReference type="SAM" id="MobiDB-lite"/>
    </source>
</evidence>
<feature type="region of interest" description="Disordered" evidence="1">
    <location>
        <begin position="114"/>
        <end position="140"/>
    </location>
</feature>